<dbReference type="AlphaFoldDB" id="I4B647"/>
<name>I4B647_TURPD</name>
<protein>
    <submittedName>
        <fullName evidence="2">Uncharacterized protein</fullName>
    </submittedName>
</protein>
<evidence type="ECO:0000313" key="2">
    <source>
        <dbReference type="EMBL" id="AFM12754.1"/>
    </source>
</evidence>
<sequence>MSDNNNTGSAGQNQKEKMHAPGSFVLALIFLAWFMVVYFTQWLALSKNWTVY</sequence>
<keyword evidence="1" id="KW-0812">Transmembrane</keyword>
<feature type="transmembrane region" description="Helical" evidence="1">
    <location>
        <begin position="24"/>
        <end position="44"/>
    </location>
</feature>
<dbReference type="HOGENOM" id="CLU_3085956_0_0_12"/>
<dbReference type="KEGG" id="tpx:Turpa_2108"/>
<dbReference type="RefSeq" id="WP_014803260.1">
    <property type="nucleotide sequence ID" value="NC_018020.1"/>
</dbReference>
<keyword evidence="3" id="KW-1185">Reference proteome</keyword>
<dbReference type="STRING" id="869212.Turpa_2108"/>
<accession>I4B647</accession>
<dbReference type="EMBL" id="CP002959">
    <property type="protein sequence ID" value="AFM12754.1"/>
    <property type="molecule type" value="Genomic_DNA"/>
</dbReference>
<keyword evidence="1" id="KW-1133">Transmembrane helix</keyword>
<organism evidence="2 3">
    <name type="scientific">Turneriella parva (strain ATCC BAA-1111 / DSM 21527 / NCTC 11395 / H)</name>
    <name type="common">Leptospira parva</name>
    <dbReference type="NCBI Taxonomy" id="869212"/>
    <lineage>
        <taxon>Bacteria</taxon>
        <taxon>Pseudomonadati</taxon>
        <taxon>Spirochaetota</taxon>
        <taxon>Spirochaetia</taxon>
        <taxon>Leptospirales</taxon>
        <taxon>Leptospiraceae</taxon>
        <taxon>Turneriella</taxon>
    </lineage>
</organism>
<evidence type="ECO:0000313" key="3">
    <source>
        <dbReference type="Proteomes" id="UP000006048"/>
    </source>
</evidence>
<dbReference type="Proteomes" id="UP000006048">
    <property type="component" value="Chromosome"/>
</dbReference>
<evidence type="ECO:0000256" key="1">
    <source>
        <dbReference type="SAM" id="Phobius"/>
    </source>
</evidence>
<reference evidence="2 3" key="1">
    <citation type="submission" date="2012-06" db="EMBL/GenBank/DDBJ databases">
        <title>The complete chromosome of genome of Turneriella parva DSM 21527.</title>
        <authorList>
            <consortium name="US DOE Joint Genome Institute (JGI-PGF)"/>
            <person name="Lucas S."/>
            <person name="Han J."/>
            <person name="Lapidus A."/>
            <person name="Bruce D."/>
            <person name="Goodwin L."/>
            <person name="Pitluck S."/>
            <person name="Peters L."/>
            <person name="Kyrpides N."/>
            <person name="Mavromatis K."/>
            <person name="Ivanova N."/>
            <person name="Mikhailova N."/>
            <person name="Chertkov O."/>
            <person name="Detter J.C."/>
            <person name="Tapia R."/>
            <person name="Han C."/>
            <person name="Land M."/>
            <person name="Hauser L."/>
            <person name="Markowitz V."/>
            <person name="Cheng J.-F."/>
            <person name="Hugenholtz P."/>
            <person name="Woyke T."/>
            <person name="Wu D."/>
            <person name="Gronow S."/>
            <person name="Wellnitz S."/>
            <person name="Brambilla E."/>
            <person name="Klenk H.-P."/>
            <person name="Eisen J.A."/>
        </authorList>
    </citation>
    <scope>NUCLEOTIDE SEQUENCE [LARGE SCALE GENOMIC DNA]</scope>
    <source>
        <strain evidence="3">ATCC BAA-1111 / DSM 21527 / NCTC 11395 / H</strain>
    </source>
</reference>
<proteinExistence type="predicted"/>
<gene>
    <name evidence="2" type="ordered locus">Turpa_2108</name>
</gene>
<keyword evidence="1" id="KW-0472">Membrane</keyword>